<name>A0A6C0DRH3_9ZZZZ</name>
<feature type="transmembrane region" description="Helical" evidence="1">
    <location>
        <begin position="42"/>
        <end position="59"/>
    </location>
</feature>
<organism evidence="2">
    <name type="scientific">viral metagenome</name>
    <dbReference type="NCBI Taxonomy" id="1070528"/>
    <lineage>
        <taxon>unclassified sequences</taxon>
        <taxon>metagenomes</taxon>
        <taxon>organismal metagenomes</taxon>
    </lineage>
</organism>
<sequence>MSIEAILEGICKPLLVYGTFMAALITYDITQSDIKAAGKNTVFLAIGGIAIFLLCNSGFEIAAWVLLAIVPFFFVALLAMLVVTQIFKTNVTYQDGSSATITGEAIKRLLGIKQQLVPDSYGNGSVDRLVGKPYNDGCESPPLITSVQRLAIESSQCDTCA</sequence>
<accession>A0A6C0DRH3</accession>
<reference evidence="2" key="1">
    <citation type="journal article" date="2020" name="Nature">
        <title>Giant virus diversity and host interactions through global metagenomics.</title>
        <authorList>
            <person name="Schulz F."/>
            <person name="Roux S."/>
            <person name="Paez-Espino D."/>
            <person name="Jungbluth S."/>
            <person name="Walsh D.A."/>
            <person name="Denef V.J."/>
            <person name="McMahon K.D."/>
            <person name="Konstantinidis K.T."/>
            <person name="Eloe-Fadrosh E.A."/>
            <person name="Kyrpides N.C."/>
            <person name="Woyke T."/>
        </authorList>
    </citation>
    <scope>NUCLEOTIDE SEQUENCE</scope>
    <source>
        <strain evidence="2">GVMAG-M-3300023174-57</strain>
    </source>
</reference>
<keyword evidence="1" id="KW-1133">Transmembrane helix</keyword>
<dbReference type="EMBL" id="MN739667">
    <property type="protein sequence ID" value="QHT19548.1"/>
    <property type="molecule type" value="Genomic_DNA"/>
</dbReference>
<evidence type="ECO:0000313" key="2">
    <source>
        <dbReference type="EMBL" id="QHT19548.1"/>
    </source>
</evidence>
<feature type="transmembrane region" description="Helical" evidence="1">
    <location>
        <begin position="65"/>
        <end position="87"/>
    </location>
</feature>
<proteinExistence type="predicted"/>
<evidence type="ECO:0000256" key="1">
    <source>
        <dbReference type="SAM" id="Phobius"/>
    </source>
</evidence>
<keyword evidence="1" id="KW-0812">Transmembrane</keyword>
<protein>
    <submittedName>
        <fullName evidence="2">Uncharacterized protein</fullName>
    </submittedName>
</protein>
<dbReference type="AlphaFoldDB" id="A0A6C0DRH3"/>
<feature type="transmembrane region" description="Helical" evidence="1">
    <location>
        <begin position="14"/>
        <end position="30"/>
    </location>
</feature>
<keyword evidence="1" id="KW-0472">Membrane</keyword>